<gene>
    <name evidence="2" type="ORF">DW641_05890</name>
</gene>
<dbReference type="Proteomes" id="UP000284112">
    <property type="component" value="Unassembled WGS sequence"/>
</dbReference>
<comment type="caution">
    <text evidence="2">The sequence shown here is derived from an EMBL/GenBank/DDBJ whole genome shotgun (WGS) entry which is preliminary data.</text>
</comment>
<feature type="domain" description="DUF6673" evidence="1">
    <location>
        <begin position="11"/>
        <end position="126"/>
    </location>
</feature>
<dbReference type="RefSeq" id="WP_118309409.1">
    <property type="nucleotide sequence ID" value="NZ_JBQHSP010000005.1"/>
</dbReference>
<sequence>MSQYVLHGIDDVEVEVEIDMADYDFQVKYEKAFEQMQEEEKALQKTGKNSEITKGYCEMFNHLLDNILGEGVSEKLFGGKYNTLTTDRVYGEFLEICSTQVKSNNAERTKIVSKYRPNRAQRRAKK</sequence>
<dbReference type="EMBL" id="QRHW01000007">
    <property type="protein sequence ID" value="RHG09488.1"/>
    <property type="molecule type" value="Genomic_DNA"/>
</dbReference>
<dbReference type="AlphaFoldDB" id="A0A414S2V3"/>
<proteinExistence type="predicted"/>
<organism evidence="2 3">
    <name type="scientific">Dorea longicatena</name>
    <dbReference type="NCBI Taxonomy" id="88431"/>
    <lineage>
        <taxon>Bacteria</taxon>
        <taxon>Bacillati</taxon>
        <taxon>Bacillota</taxon>
        <taxon>Clostridia</taxon>
        <taxon>Lachnospirales</taxon>
        <taxon>Lachnospiraceae</taxon>
        <taxon>Dorea</taxon>
    </lineage>
</organism>
<reference evidence="2 3" key="1">
    <citation type="submission" date="2018-08" db="EMBL/GenBank/DDBJ databases">
        <title>A genome reference for cultivated species of the human gut microbiota.</title>
        <authorList>
            <person name="Zou Y."/>
            <person name="Xue W."/>
            <person name="Luo G."/>
        </authorList>
    </citation>
    <scope>NUCLEOTIDE SEQUENCE [LARGE SCALE GENOMIC DNA]</scope>
    <source>
        <strain evidence="2 3">AM23-13</strain>
    </source>
</reference>
<name>A0A414S2V3_9FIRM</name>
<accession>A0A414S2V3</accession>
<protein>
    <recommendedName>
        <fullName evidence="1">DUF6673 domain-containing protein</fullName>
    </recommendedName>
</protein>
<evidence type="ECO:0000259" key="1">
    <source>
        <dbReference type="Pfam" id="PF20378"/>
    </source>
</evidence>
<dbReference type="InterPro" id="IPR046655">
    <property type="entry name" value="DUF6673"/>
</dbReference>
<evidence type="ECO:0000313" key="2">
    <source>
        <dbReference type="EMBL" id="RHG09488.1"/>
    </source>
</evidence>
<dbReference type="Pfam" id="PF20378">
    <property type="entry name" value="DUF6673"/>
    <property type="match status" value="1"/>
</dbReference>
<evidence type="ECO:0000313" key="3">
    <source>
        <dbReference type="Proteomes" id="UP000284112"/>
    </source>
</evidence>